<feature type="domain" description="Methyltransferase type 11" evidence="1">
    <location>
        <begin position="69"/>
        <end position="133"/>
    </location>
</feature>
<dbReference type="EMBL" id="JBHSGG010000019">
    <property type="protein sequence ID" value="MFC4727953.1"/>
    <property type="molecule type" value="Genomic_DNA"/>
</dbReference>
<organism evidence="2 3">
    <name type="scientific">Coralloluteibacterium thermophilum</name>
    <dbReference type="NCBI Taxonomy" id="2707049"/>
    <lineage>
        <taxon>Bacteria</taxon>
        <taxon>Pseudomonadati</taxon>
        <taxon>Pseudomonadota</taxon>
        <taxon>Gammaproteobacteria</taxon>
        <taxon>Lysobacterales</taxon>
        <taxon>Lysobacteraceae</taxon>
        <taxon>Coralloluteibacterium</taxon>
    </lineage>
</organism>
<dbReference type="GO" id="GO:0061542">
    <property type="term" value="F:3-demethylubiquinol 3-O-methyltransferase activity"/>
    <property type="evidence" value="ECO:0007669"/>
    <property type="project" value="UniProtKB-EC"/>
</dbReference>
<accession>A0ABV9NN07</accession>
<keyword evidence="2" id="KW-0808">Transferase</keyword>
<dbReference type="InterPro" id="IPR029063">
    <property type="entry name" value="SAM-dependent_MTases_sf"/>
</dbReference>
<evidence type="ECO:0000313" key="3">
    <source>
        <dbReference type="Proteomes" id="UP001595892"/>
    </source>
</evidence>
<dbReference type="InterPro" id="IPR013216">
    <property type="entry name" value="Methyltransf_11"/>
</dbReference>
<dbReference type="EC" id="2.1.1.222" evidence="2"/>
<keyword evidence="2" id="KW-0489">Methyltransferase</keyword>
<keyword evidence="3" id="KW-1185">Reference proteome</keyword>
<protein>
    <submittedName>
        <fullName evidence="2">Class I SAM-dependent methyltransferase</fullName>
        <ecNumber evidence="2">2.1.1.222</ecNumber>
        <ecNumber evidence="2">2.1.1.64</ecNumber>
    </submittedName>
</protein>
<evidence type="ECO:0000259" key="1">
    <source>
        <dbReference type="Pfam" id="PF08241"/>
    </source>
</evidence>
<sequence>MPSPDTERRLREHNRRFYDALWRDARLVAPERFNTWPIVAPLAAASTRRLEVAPGLRPRLPIEGTCFADISLPALRALHEAGGEAVHALVSALPFGDAAFDLVAAMDIVEHVDDDEAAFAELARVCAPGGCLLLSVPLHMSAWTPFDEFVGHRRRYAPEALLALLTRHGFEIERSAAHGMQPSSSRLLDLGMWFLTHQRKRAMWWYNRVGMPLSVRFQAPLDARPGLIDVERVDTVLLVCRRTG</sequence>
<name>A0ABV9NN07_9GAMM</name>
<dbReference type="Proteomes" id="UP001595892">
    <property type="component" value="Unassembled WGS sequence"/>
</dbReference>
<evidence type="ECO:0000313" key="2">
    <source>
        <dbReference type="EMBL" id="MFC4727953.1"/>
    </source>
</evidence>
<dbReference type="EC" id="2.1.1.64" evidence="2"/>
<dbReference type="GO" id="GO:0102208">
    <property type="term" value="F:2-polyprenyl-6-hydroxyphenol methylase activity"/>
    <property type="evidence" value="ECO:0007669"/>
    <property type="project" value="UniProtKB-EC"/>
</dbReference>
<dbReference type="RefSeq" id="WP_377003972.1">
    <property type="nucleotide sequence ID" value="NZ_JBHSGG010000019.1"/>
</dbReference>
<dbReference type="Gene3D" id="3.40.50.150">
    <property type="entry name" value="Vaccinia Virus protein VP39"/>
    <property type="match status" value="1"/>
</dbReference>
<comment type="caution">
    <text evidence="2">The sequence shown here is derived from an EMBL/GenBank/DDBJ whole genome shotgun (WGS) entry which is preliminary data.</text>
</comment>
<dbReference type="GO" id="GO:0032259">
    <property type="term" value="P:methylation"/>
    <property type="evidence" value="ECO:0007669"/>
    <property type="project" value="UniProtKB-KW"/>
</dbReference>
<dbReference type="Pfam" id="PF08241">
    <property type="entry name" value="Methyltransf_11"/>
    <property type="match status" value="1"/>
</dbReference>
<reference evidence="3" key="1">
    <citation type="journal article" date="2019" name="Int. J. Syst. Evol. Microbiol.">
        <title>The Global Catalogue of Microorganisms (GCM) 10K type strain sequencing project: providing services to taxonomists for standard genome sequencing and annotation.</title>
        <authorList>
            <consortium name="The Broad Institute Genomics Platform"/>
            <consortium name="The Broad Institute Genome Sequencing Center for Infectious Disease"/>
            <person name="Wu L."/>
            <person name="Ma J."/>
        </authorList>
    </citation>
    <scope>NUCLEOTIDE SEQUENCE [LARGE SCALE GENOMIC DNA]</scope>
    <source>
        <strain evidence="3">CGMCC 1.13574</strain>
    </source>
</reference>
<gene>
    <name evidence="2" type="ORF">ACFO3Q_07205</name>
</gene>
<dbReference type="SUPFAM" id="SSF53335">
    <property type="entry name" value="S-adenosyl-L-methionine-dependent methyltransferases"/>
    <property type="match status" value="1"/>
</dbReference>
<proteinExistence type="predicted"/>